<dbReference type="AlphaFoldDB" id="A0A397HC22"/>
<dbReference type="EMBL" id="PQFF01000324">
    <property type="protein sequence ID" value="RHZ60309.1"/>
    <property type="molecule type" value="Genomic_DNA"/>
</dbReference>
<gene>
    <name evidence="2" type="ORF">Glove_355g80</name>
</gene>
<name>A0A397HC22_9GLOM</name>
<dbReference type="OrthoDB" id="2371799at2759"/>
<evidence type="ECO:0000313" key="2">
    <source>
        <dbReference type="EMBL" id="RHZ60309.1"/>
    </source>
</evidence>
<accession>A0A397HC22</accession>
<dbReference type="Proteomes" id="UP000266861">
    <property type="component" value="Unassembled WGS sequence"/>
</dbReference>
<keyword evidence="3" id="KW-1185">Reference proteome</keyword>
<protein>
    <submittedName>
        <fullName evidence="2">Uncharacterized protein</fullName>
    </submittedName>
</protein>
<feature type="compositionally biased region" description="Basic residues" evidence="1">
    <location>
        <begin position="246"/>
        <end position="263"/>
    </location>
</feature>
<feature type="region of interest" description="Disordered" evidence="1">
    <location>
        <begin position="229"/>
        <end position="263"/>
    </location>
</feature>
<reference evidence="2 3" key="1">
    <citation type="submission" date="2018-08" db="EMBL/GenBank/DDBJ databases">
        <title>Genome and evolution of the arbuscular mycorrhizal fungus Diversispora epigaea (formerly Glomus versiforme) and its bacterial endosymbionts.</title>
        <authorList>
            <person name="Sun X."/>
            <person name="Fei Z."/>
            <person name="Harrison M."/>
        </authorList>
    </citation>
    <scope>NUCLEOTIDE SEQUENCE [LARGE SCALE GENOMIC DNA]</scope>
    <source>
        <strain evidence="2 3">IT104</strain>
    </source>
</reference>
<sequence length="263" mass="30489">MLGTKEKDYNLFQTNNKEDKEIFETNTRNKSEEYVNITAEFRACPNQTRIENLQVTFGKLFRIGTLENTIWTKKILTKPCNYVLAHLNPTQENGKTIEVQESTSKISRYGKKNEVFCNIMFMTVDTFANDSDRRNIAFFIGCGLPGDSDDPEELLSYMMGVAKFGFNHIIIIGEIEYGMIFLDCYGRVFLWEDMSQMLWPMGNSLEDARLNDGKDNLYRIALNDGTVEEFERSPEPSKSFKSISTHAKKRKNKNSKKKKKKHY</sequence>
<comment type="caution">
    <text evidence="2">The sequence shown here is derived from an EMBL/GenBank/DDBJ whole genome shotgun (WGS) entry which is preliminary data.</text>
</comment>
<proteinExistence type="predicted"/>
<organism evidence="2 3">
    <name type="scientific">Diversispora epigaea</name>
    <dbReference type="NCBI Taxonomy" id="1348612"/>
    <lineage>
        <taxon>Eukaryota</taxon>
        <taxon>Fungi</taxon>
        <taxon>Fungi incertae sedis</taxon>
        <taxon>Mucoromycota</taxon>
        <taxon>Glomeromycotina</taxon>
        <taxon>Glomeromycetes</taxon>
        <taxon>Diversisporales</taxon>
        <taxon>Diversisporaceae</taxon>
        <taxon>Diversispora</taxon>
    </lineage>
</organism>
<evidence type="ECO:0000256" key="1">
    <source>
        <dbReference type="SAM" id="MobiDB-lite"/>
    </source>
</evidence>
<evidence type="ECO:0000313" key="3">
    <source>
        <dbReference type="Proteomes" id="UP000266861"/>
    </source>
</evidence>